<evidence type="ECO:0000313" key="2">
    <source>
        <dbReference type="Proteomes" id="UP000695562"/>
    </source>
</evidence>
<protein>
    <submittedName>
        <fullName evidence="1">Uncharacterized protein</fullName>
    </submittedName>
</protein>
<sequence length="833" mass="96116">MRLRYPHIKSLAYYPSNIFFDGKARIIFLQTAKSPFKANLKKIKDFTEKIDTSKYLQDETHMSHLINNMIPNANSKTMYCSKPPISQPIEKELLDKKRLEKNKGICPFDFEHATLLLLQRGGRFPFWSHNQGSQYVELPPCDRVLKKQNIPSDFLFDEPICVEFTPDYPHIDGAFYYPATKDSNEKVIFVQVSISPYPTHSKKIKVFVNPEKQKKAKYGDQTHMSSLIKLFTKKTTETKIIDNEIVVENADQLDISIIYITIPKNIIKPRKPIPLNINSTLVPFPQLTETNHFSFVGDGSSSIPFNIIYIGDLEIVFKFSTPLSFKNFTLFVNGIFQNGLELPMLSPLFISREDIKYQIETDFKSFSPLAYQIDYLNSYDHNRFTQPVLNSKLGNGELEFSINLSHSGSGFFKFGDITFSLDGYDYQLAPLEISVVKKNPIVQTPIDGLENIFLMSELEEQNILNPSGDYTISSREELFQDILRVQSGELLYLKSQLFINFSFSDIASLELEESIKIEFEKNDLSRIIIVEYLWTKSVSQWKAIHLVNRGFSCPFNSPRNKFCPFCPRVNHRLSKSEEYLVYSVGESLDLDYGLTIELKFSQEGFSMFMEDFNIKKRKEKFLSPGISLAIQDCYGYNVSYSSFINSSCQEKYLSCSNFKLLESFNIETKFVNDHYNKFSEKTMAPGIKYDGDLKIEYQQKTFGVFWNISLNLIPLVEPKIREVNYSISEEEFFIKIKYTIENYGLIKGIVSYKFWCDSFSISIFSLELIVPKDKTAKTNSNRCYVTSQLQSNPLWSNLGKEISSTISFDTINEDLETKCKGKSFSCGFMVNLY</sequence>
<dbReference type="EMBL" id="AJWJ01000069">
    <property type="protein sequence ID" value="KAF2076203.1"/>
    <property type="molecule type" value="Genomic_DNA"/>
</dbReference>
<accession>A0A8J4PW93</accession>
<organism evidence="1 2">
    <name type="scientific">Polysphondylium violaceum</name>
    <dbReference type="NCBI Taxonomy" id="133409"/>
    <lineage>
        <taxon>Eukaryota</taxon>
        <taxon>Amoebozoa</taxon>
        <taxon>Evosea</taxon>
        <taxon>Eumycetozoa</taxon>
        <taxon>Dictyostelia</taxon>
        <taxon>Dictyosteliales</taxon>
        <taxon>Dictyosteliaceae</taxon>
        <taxon>Polysphondylium</taxon>
    </lineage>
</organism>
<keyword evidence="2" id="KW-1185">Reference proteome</keyword>
<reference evidence="1" key="1">
    <citation type="submission" date="2020-01" db="EMBL/GenBank/DDBJ databases">
        <title>Development of genomics and gene disruption for Polysphondylium violaceum indicates a role for the polyketide synthase stlB in stalk morphogenesis.</title>
        <authorList>
            <person name="Narita B."/>
            <person name="Kawabe Y."/>
            <person name="Kin K."/>
            <person name="Saito T."/>
            <person name="Gibbs R."/>
            <person name="Kuspa A."/>
            <person name="Muzny D."/>
            <person name="Queller D."/>
            <person name="Richards S."/>
            <person name="Strassman J."/>
            <person name="Sucgang R."/>
            <person name="Worley K."/>
            <person name="Schaap P."/>
        </authorList>
    </citation>
    <scope>NUCLEOTIDE SEQUENCE</scope>
    <source>
        <strain evidence="1">QSvi11</strain>
    </source>
</reference>
<evidence type="ECO:0000313" key="1">
    <source>
        <dbReference type="EMBL" id="KAF2076203.1"/>
    </source>
</evidence>
<name>A0A8J4PW93_9MYCE</name>
<comment type="caution">
    <text evidence="1">The sequence shown here is derived from an EMBL/GenBank/DDBJ whole genome shotgun (WGS) entry which is preliminary data.</text>
</comment>
<gene>
    <name evidence="1" type="ORF">CYY_002503</name>
</gene>
<dbReference type="AlphaFoldDB" id="A0A8J4PW93"/>
<dbReference type="Proteomes" id="UP000695562">
    <property type="component" value="Unassembled WGS sequence"/>
</dbReference>
<proteinExistence type="predicted"/>